<accession>A0A1I7EN51</accession>
<dbReference type="Proteomes" id="UP000674425">
    <property type="component" value="Unassembled WGS sequence"/>
</dbReference>
<evidence type="ECO:0000313" key="4">
    <source>
        <dbReference type="Proteomes" id="UP000674425"/>
    </source>
</evidence>
<dbReference type="RefSeq" id="WP_093644931.1">
    <property type="nucleotide sequence ID" value="NZ_CAJNAU010000096.1"/>
</dbReference>
<reference evidence="1 4" key="2">
    <citation type="submission" date="2021-02" db="EMBL/GenBank/DDBJ databases">
        <authorList>
            <person name="Vanwijnsberghe S."/>
        </authorList>
    </citation>
    <scope>NUCLEOTIDE SEQUENCE [LARGE SCALE GENOMIC DNA]</scope>
    <source>
        <strain evidence="1 4">R-69658</strain>
    </source>
</reference>
<dbReference type="EMBL" id="FPBH01000035">
    <property type="protein sequence ID" value="SFU25329.1"/>
    <property type="molecule type" value="Genomic_DNA"/>
</dbReference>
<evidence type="ECO:0000313" key="2">
    <source>
        <dbReference type="EMBL" id="SFU25329.1"/>
    </source>
</evidence>
<dbReference type="AlphaFoldDB" id="A0A1I7EN51"/>
<evidence type="ECO:0000313" key="3">
    <source>
        <dbReference type="Proteomes" id="UP000198844"/>
    </source>
</evidence>
<evidence type="ECO:0000313" key="1">
    <source>
        <dbReference type="EMBL" id="CAE6839118.1"/>
    </source>
</evidence>
<keyword evidence="4" id="KW-1185">Reference proteome</keyword>
<protein>
    <submittedName>
        <fullName evidence="2">Uncharacterized protein</fullName>
    </submittedName>
</protein>
<dbReference type="OrthoDB" id="9103772at2"/>
<reference evidence="2 3" key="1">
    <citation type="submission" date="2016-10" db="EMBL/GenBank/DDBJ databases">
        <authorList>
            <person name="de Groot N.N."/>
        </authorList>
    </citation>
    <scope>NUCLEOTIDE SEQUENCE [LARGE SCALE GENOMIC DNA]</scope>
    <source>
        <strain evidence="2 3">LMG 27731</strain>
    </source>
</reference>
<gene>
    <name evidence="1" type="ORF">R69658_06642</name>
    <name evidence="2" type="ORF">SAMN05192563_103527</name>
</gene>
<dbReference type="Proteomes" id="UP000198844">
    <property type="component" value="Unassembled WGS sequence"/>
</dbReference>
<sequence>MSNYPFESELAHLEQIIPFLMTAPPLGLPYWRRRILALSPPEGRLPAGSAQRIGRLMDVFEEIERKASPDAASAARTTAR</sequence>
<name>A0A1I7EN51_9BURK</name>
<proteinExistence type="predicted"/>
<organism evidence="2 3">
    <name type="scientific">Paraburkholderia aspalathi</name>
    <dbReference type="NCBI Taxonomy" id="1324617"/>
    <lineage>
        <taxon>Bacteria</taxon>
        <taxon>Pseudomonadati</taxon>
        <taxon>Pseudomonadota</taxon>
        <taxon>Betaproteobacteria</taxon>
        <taxon>Burkholderiales</taxon>
        <taxon>Burkholderiaceae</taxon>
        <taxon>Paraburkholderia</taxon>
    </lineage>
</organism>
<dbReference type="EMBL" id="CAJNAU010000096">
    <property type="protein sequence ID" value="CAE6839118.1"/>
    <property type="molecule type" value="Genomic_DNA"/>
</dbReference>